<proteinExistence type="predicted"/>
<feature type="region of interest" description="Disordered" evidence="1">
    <location>
        <begin position="167"/>
        <end position="261"/>
    </location>
</feature>
<evidence type="ECO:0000313" key="3">
    <source>
        <dbReference type="Proteomes" id="UP000799750"/>
    </source>
</evidence>
<feature type="compositionally biased region" description="Basic residues" evidence="1">
    <location>
        <begin position="211"/>
        <end position="222"/>
    </location>
</feature>
<sequence length="425" mass="46844">MGTTKALPEPDNVIESLLHSLLETFTATRDLHKTLRVKEKRDHEAIKTMKGYPESRRNYYTDSDGMDEAGEDAITADKSAVKREFQRGYSDLGHRYAIGDVITQTELQAQIIALQGTLVTVFLYGPTSPHPISHHLSTILSASRTASVNAVHSLAAQYQRMITAFPQIPRSSPSPPYPATLPPARPRSLSLSQSRPIPAPTSTALVPSRHTSTHHPSTHAKSARPLSYPASSHGSPPAVPMPYPSARSSTPTTSSLTNPSPTANHALFCPYALHLQSHPHQPLSPALSSSTPSCPSCARTLNLTPGRTWEVRKTDIVLEHDSRGRRDSAREREVERVFQVNNRFVVKCHRAGPEGGYSCVICARDEGCEADTVCGDVKALVRHVWMEHEAWELEGEGDIVEVREGGLQDRWERGSRRRSWDAGDR</sequence>
<protein>
    <recommendedName>
        <fullName evidence="4">C2H2-type domain-containing protein</fullName>
    </recommendedName>
</protein>
<dbReference type="EMBL" id="MU004200">
    <property type="protein sequence ID" value="KAF2489046.1"/>
    <property type="molecule type" value="Genomic_DNA"/>
</dbReference>
<organism evidence="2 3">
    <name type="scientific">Lophium mytilinum</name>
    <dbReference type="NCBI Taxonomy" id="390894"/>
    <lineage>
        <taxon>Eukaryota</taxon>
        <taxon>Fungi</taxon>
        <taxon>Dikarya</taxon>
        <taxon>Ascomycota</taxon>
        <taxon>Pezizomycotina</taxon>
        <taxon>Dothideomycetes</taxon>
        <taxon>Pleosporomycetidae</taxon>
        <taxon>Mytilinidiales</taxon>
        <taxon>Mytilinidiaceae</taxon>
        <taxon>Lophium</taxon>
    </lineage>
</organism>
<name>A0A6A6QAN7_9PEZI</name>
<dbReference type="PANTHER" id="PTHR42354:SF1">
    <property type="entry name" value="C2H2-TYPE DOMAIN-CONTAINING PROTEIN"/>
    <property type="match status" value="1"/>
</dbReference>
<evidence type="ECO:0000256" key="1">
    <source>
        <dbReference type="SAM" id="MobiDB-lite"/>
    </source>
</evidence>
<reference evidence="2" key="1">
    <citation type="journal article" date="2020" name="Stud. Mycol.">
        <title>101 Dothideomycetes genomes: a test case for predicting lifestyles and emergence of pathogens.</title>
        <authorList>
            <person name="Haridas S."/>
            <person name="Albert R."/>
            <person name="Binder M."/>
            <person name="Bloem J."/>
            <person name="Labutti K."/>
            <person name="Salamov A."/>
            <person name="Andreopoulos B."/>
            <person name="Baker S."/>
            <person name="Barry K."/>
            <person name="Bills G."/>
            <person name="Bluhm B."/>
            <person name="Cannon C."/>
            <person name="Castanera R."/>
            <person name="Culley D."/>
            <person name="Daum C."/>
            <person name="Ezra D."/>
            <person name="Gonzalez J."/>
            <person name="Henrissat B."/>
            <person name="Kuo A."/>
            <person name="Liang C."/>
            <person name="Lipzen A."/>
            <person name="Lutzoni F."/>
            <person name="Magnuson J."/>
            <person name="Mondo S."/>
            <person name="Nolan M."/>
            <person name="Ohm R."/>
            <person name="Pangilinan J."/>
            <person name="Park H.-J."/>
            <person name="Ramirez L."/>
            <person name="Alfaro M."/>
            <person name="Sun H."/>
            <person name="Tritt A."/>
            <person name="Yoshinaga Y."/>
            <person name="Zwiers L.-H."/>
            <person name="Turgeon B."/>
            <person name="Goodwin S."/>
            <person name="Spatafora J."/>
            <person name="Crous P."/>
            <person name="Grigoriev I."/>
        </authorList>
    </citation>
    <scope>NUCLEOTIDE SEQUENCE</scope>
    <source>
        <strain evidence="2">CBS 269.34</strain>
    </source>
</reference>
<evidence type="ECO:0000313" key="2">
    <source>
        <dbReference type="EMBL" id="KAF2489046.1"/>
    </source>
</evidence>
<dbReference type="AlphaFoldDB" id="A0A6A6QAN7"/>
<evidence type="ECO:0008006" key="4">
    <source>
        <dbReference type="Google" id="ProtNLM"/>
    </source>
</evidence>
<accession>A0A6A6QAN7</accession>
<dbReference type="OrthoDB" id="5309037at2759"/>
<feature type="compositionally biased region" description="Low complexity" evidence="1">
    <location>
        <begin position="244"/>
        <end position="261"/>
    </location>
</feature>
<keyword evidence="3" id="KW-1185">Reference proteome</keyword>
<dbReference type="PANTHER" id="PTHR42354">
    <property type="entry name" value="C2H2-TYPE DOMAIN-CONTAINING PROTEIN"/>
    <property type="match status" value="1"/>
</dbReference>
<gene>
    <name evidence="2" type="ORF">BU16DRAFT_568002</name>
</gene>
<feature type="compositionally biased region" description="Low complexity" evidence="1">
    <location>
        <begin position="186"/>
        <end position="196"/>
    </location>
</feature>
<feature type="compositionally biased region" description="Pro residues" evidence="1">
    <location>
        <begin position="172"/>
        <end position="185"/>
    </location>
</feature>
<dbReference type="Proteomes" id="UP000799750">
    <property type="component" value="Unassembled WGS sequence"/>
</dbReference>